<gene>
    <name evidence="1" type="ORF">WUBG_10570</name>
</gene>
<sequence length="52" mass="5977">YTLNRLQELHDLLISHIDMLGGNKELEILIETLHEDIQPMRSLGSMKMSNGK</sequence>
<accession>J9ENA7</accession>
<name>J9ENA7_WUCBA</name>
<dbReference type="Proteomes" id="UP000004810">
    <property type="component" value="Unassembled WGS sequence"/>
</dbReference>
<protein>
    <submittedName>
        <fullName evidence="1">Uncharacterized protein</fullName>
    </submittedName>
</protein>
<comment type="caution">
    <text evidence="1">The sequence shown here is derived from an EMBL/GenBank/DDBJ whole genome shotgun (WGS) entry which is preliminary data.</text>
</comment>
<dbReference type="EMBL" id="ADBV01006467">
    <property type="protein sequence ID" value="EJW78522.1"/>
    <property type="molecule type" value="Genomic_DNA"/>
</dbReference>
<organism evidence="1 2">
    <name type="scientific">Wuchereria bancrofti</name>
    <dbReference type="NCBI Taxonomy" id="6293"/>
    <lineage>
        <taxon>Eukaryota</taxon>
        <taxon>Metazoa</taxon>
        <taxon>Ecdysozoa</taxon>
        <taxon>Nematoda</taxon>
        <taxon>Chromadorea</taxon>
        <taxon>Rhabditida</taxon>
        <taxon>Spirurina</taxon>
        <taxon>Spiruromorpha</taxon>
        <taxon>Filarioidea</taxon>
        <taxon>Onchocercidae</taxon>
        <taxon>Wuchereria</taxon>
    </lineage>
</organism>
<feature type="non-terminal residue" evidence="1">
    <location>
        <position position="1"/>
    </location>
</feature>
<evidence type="ECO:0000313" key="1">
    <source>
        <dbReference type="EMBL" id="EJW78522.1"/>
    </source>
</evidence>
<dbReference type="AlphaFoldDB" id="J9ENA7"/>
<evidence type="ECO:0000313" key="2">
    <source>
        <dbReference type="Proteomes" id="UP000004810"/>
    </source>
</evidence>
<proteinExistence type="predicted"/>
<reference evidence="2" key="1">
    <citation type="submission" date="2012-08" db="EMBL/GenBank/DDBJ databases">
        <title>The Genome Sequence of Wuchereria bancrofti.</title>
        <authorList>
            <person name="Nutman T.B."/>
            <person name="Fink D.L."/>
            <person name="Russ C."/>
            <person name="Young S."/>
            <person name="Zeng Q."/>
            <person name="Koehrsen M."/>
            <person name="Alvarado L."/>
            <person name="Berlin A."/>
            <person name="Chapman S.B."/>
            <person name="Chen Z."/>
            <person name="Freedman E."/>
            <person name="Gellesch M."/>
            <person name="Goldberg J."/>
            <person name="Griggs A."/>
            <person name="Gujja S."/>
            <person name="Heilman E.R."/>
            <person name="Heiman D."/>
            <person name="Hepburn T."/>
            <person name="Howarth C."/>
            <person name="Jen D."/>
            <person name="Larson L."/>
            <person name="Lewis B."/>
            <person name="Mehta T."/>
            <person name="Park D."/>
            <person name="Pearson M."/>
            <person name="Roberts A."/>
            <person name="Saif S."/>
            <person name="Shea T."/>
            <person name="Shenoy N."/>
            <person name="Sisk P."/>
            <person name="Stolte C."/>
            <person name="Sykes S."/>
            <person name="Walk T."/>
            <person name="White J."/>
            <person name="Yandava C."/>
            <person name="Haas B."/>
            <person name="Henn M.R."/>
            <person name="Nusbaum C."/>
            <person name="Birren B."/>
        </authorList>
    </citation>
    <scope>NUCLEOTIDE SEQUENCE [LARGE SCALE GENOMIC DNA]</scope>
    <source>
        <strain evidence="2">NA</strain>
    </source>
</reference>